<dbReference type="Pfam" id="PF13857">
    <property type="entry name" value="Ank_5"/>
    <property type="match status" value="1"/>
</dbReference>
<feature type="region of interest" description="Disordered" evidence="4">
    <location>
        <begin position="351"/>
        <end position="371"/>
    </location>
</feature>
<feature type="region of interest" description="Disordered" evidence="4">
    <location>
        <begin position="1"/>
        <end position="93"/>
    </location>
</feature>
<dbReference type="SUPFAM" id="SSF48403">
    <property type="entry name" value="Ankyrin repeat"/>
    <property type="match status" value="1"/>
</dbReference>
<dbReference type="OrthoDB" id="10254947at2759"/>
<dbReference type="GO" id="GO:0071356">
    <property type="term" value="P:cellular response to tumor necrosis factor"/>
    <property type="evidence" value="ECO:0007669"/>
    <property type="project" value="TreeGrafter"/>
</dbReference>
<evidence type="ECO:0000256" key="3">
    <source>
        <dbReference type="PROSITE-ProRule" id="PRU00023"/>
    </source>
</evidence>
<feature type="compositionally biased region" description="Polar residues" evidence="4">
    <location>
        <begin position="238"/>
        <end position="270"/>
    </location>
</feature>
<dbReference type="Pfam" id="PF12796">
    <property type="entry name" value="Ank_2"/>
    <property type="match status" value="1"/>
</dbReference>
<dbReference type="SMART" id="SM00248">
    <property type="entry name" value="ANK"/>
    <property type="match status" value="6"/>
</dbReference>
<feature type="compositionally biased region" description="Polar residues" evidence="4">
    <location>
        <begin position="477"/>
        <end position="486"/>
    </location>
</feature>
<dbReference type="EnsemblMetazoa" id="Aqu2.1.28308_001">
    <property type="protein sequence ID" value="Aqu2.1.28308_001"/>
    <property type="gene ID" value="Aqu2.1.28308"/>
</dbReference>
<keyword evidence="6" id="KW-1185">Reference proteome</keyword>
<reference evidence="6" key="1">
    <citation type="journal article" date="2010" name="Nature">
        <title>The Amphimedon queenslandica genome and the evolution of animal complexity.</title>
        <authorList>
            <person name="Srivastava M."/>
            <person name="Simakov O."/>
            <person name="Chapman J."/>
            <person name="Fahey B."/>
            <person name="Gauthier M.E."/>
            <person name="Mitros T."/>
            <person name="Richards G.S."/>
            <person name="Conaco C."/>
            <person name="Dacre M."/>
            <person name="Hellsten U."/>
            <person name="Larroux C."/>
            <person name="Putnam N.H."/>
            <person name="Stanke M."/>
            <person name="Adamska M."/>
            <person name="Darling A."/>
            <person name="Degnan S.M."/>
            <person name="Oakley T.H."/>
            <person name="Plachetzki D.C."/>
            <person name="Zhai Y."/>
            <person name="Adamski M."/>
            <person name="Calcino A."/>
            <person name="Cummins S.F."/>
            <person name="Goodstein D.M."/>
            <person name="Harris C."/>
            <person name="Jackson D.J."/>
            <person name="Leys S.P."/>
            <person name="Shu S."/>
            <person name="Woodcroft B.J."/>
            <person name="Vervoort M."/>
            <person name="Kosik K.S."/>
            <person name="Manning G."/>
            <person name="Degnan B.M."/>
            <person name="Rokhsar D.S."/>
        </authorList>
    </citation>
    <scope>NUCLEOTIDE SEQUENCE [LARGE SCALE GENOMIC DNA]</scope>
</reference>
<proteinExistence type="predicted"/>
<dbReference type="GO" id="GO:0005829">
    <property type="term" value="C:cytosol"/>
    <property type="evidence" value="ECO:0007669"/>
    <property type="project" value="TreeGrafter"/>
</dbReference>
<dbReference type="PROSITE" id="PS50297">
    <property type="entry name" value="ANK_REP_REGION"/>
    <property type="match status" value="4"/>
</dbReference>
<dbReference type="Proteomes" id="UP000007879">
    <property type="component" value="Unassembled WGS sequence"/>
</dbReference>
<reference evidence="5" key="2">
    <citation type="submission" date="2017-05" db="UniProtKB">
        <authorList>
            <consortium name="EnsemblMetazoa"/>
        </authorList>
    </citation>
    <scope>IDENTIFICATION</scope>
</reference>
<dbReference type="GO" id="GO:0051059">
    <property type="term" value="F:NF-kappaB binding"/>
    <property type="evidence" value="ECO:0007669"/>
    <property type="project" value="TreeGrafter"/>
</dbReference>
<sequence length="757" mass="80998">MERSQLNKGSLYREGGSQDRLSPSSASSPDKRRYLSTISSGASPAPATPLRLISRGCPEPEEEEVQEVIRTQVSPGAPNTGYYHHQTKLDTSASRKRKILNNPLPSPNPSSLLVLPSPTTQIARRIDSINLETLQRPSLSPSHSSPGSHLTSSVSHMQQESDRLQVVQDGAMEVGTDVRRSRSPSNSPSVPPVGQSVEIPAQEDHLLESYIQRPPEAVNMKRLVPSDEEMSGEETNWRTRGSSKIPKTTAGVSPQGLSNHTKQSPRVPTIHQPSSLLKKKHFSPSPNSSTAPSPVTLPQLPLLPLMFPLVSSSSLLPSLTQSPPTAPPLSSSQQTKTKTVSSFSINDLLAKEPTSSASSKQQAPPTAITPNSYPLINPTLLLLYQQQYNSMLAAALAAANGGTITNAVSGGRLFQGEPAEKDNLSSSSPSSSSLHVVHDIDDDDEPPLTLSGSVNAFKRNESASPLRNRYSPRASPGPTNDSTVTSSEERLPSVTPPSEGLPTSNAEGGVRQNALLQVGEAHLAILPDEDGDTPLHLAIIQENIPLTFYLVRLITGVSMSLDIANNLRQTPLHLAVITAQPMLVNLLVQAGASVNCPDRKGNTCVHLAAQRKNVGILQILSQAENHSPDYNARNFGGLTPVHVATKEGSIDVLKFLLQMGANRNMADSCSGRTALHYAVEAQNFQVCNFLLENNVNVNAVTFSGNTPLHVAAGRRLKEIVALLMAYGANPSIANGEGDFPSDLPASLLMQRAKMSTK</sequence>
<protein>
    <submittedName>
        <fullName evidence="5">Uncharacterized protein</fullName>
    </submittedName>
</protein>
<feature type="region of interest" description="Disordered" evidence="4">
    <location>
        <begin position="134"/>
        <end position="161"/>
    </location>
</feature>
<dbReference type="PANTHER" id="PTHR46680">
    <property type="entry name" value="NF-KAPPA-B INHIBITOR ALPHA"/>
    <property type="match status" value="1"/>
</dbReference>
<dbReference type="KEGG" id="aqu:100634651"/>
<evidence type="ECO:0000256" key="1">
    <source>
        <dbReference type="ARBA" id="ARBA00022737"/>
    </source>
</evidence>
<dbReference type="InterPro" id="IPR051070">
    <property type="entry name" value="NF-kappa-B_inhibitor"/>
</dbReference>
<accession>A0A1X7UKN1</accession>
<name>A0A1X7UKN1_AMPQE</name>
<keyword evidence="2 3" id="KW-0040">ANK repeat</keyword>
<evidence type="ECO:0000313" key="5">
    <source>
        <dbReference type="EnsemblMetazoa" id="Aqu2.1.28308_001"/>
    </source>
</evidence>
<feature type="region of interest" description="Disordered" evidence="4">
    <location>
        <begin position="225"/>
        <end position="270"/>
    </location>
</feature>
<keyword evidence="1" id="KW-0677">Repeat</keyword>
<organism evidence="5">
    <name type="scientific">Amphimedon queenslandica</name>
    <name type="common">Sponge</name>
    <dbReference type="NCBI Taxonomy" id="400682"/>
    <lineage>
        <taxon>Eukaryota</taxon>
        <taxon>Metazoa</taxon>
        <taxon>Porifera</taxon>
        <taxon>Demospongiae</taxon>
        <taxon>Heteroscleromorpha</taxon>
        <taxon>Haplosclerida</taxon>
        <taxon>Niphatidae</taxon>
        <taxon>Amphimedon</taxon>
    </lineage>
</organism>
<dbReference type="PANTHER" id="PTHR46680:SF2">
    <property type="entry name" value="NF-KAPPA-B INHIBITOR ZETA"/>
    <property type="match status" value="1"/>
</dbReference>
<feature type="compositionally biased region" description="Low complexity" evidence="4">
    <location>
        <begin position="137"/>
        <end position="156"/>
    </location>
</feature>
<feature type="compositionally biased region" description="Polar residues" evidence="4">
    <location>
        <begin position="19"/>
        <end position="28"/>
    </location>
</feature>
<dbReference type="InterPro" id="IPR002110">
    <property type="entry name" value="Ankyrin_rpt"/>
</dbReference>
<dbReference type="PROSITE" id="PS50088">
    <property type="entry name" value="ANK_REPEAT"/>
    <property type="match status" value="5"/>
</dbReference>
<dbReference type="InParanoid" id="A0A1X7UKN1"/>
<feature type="region of interest" description="Disordered" evidence="4">
    <location>
        <begin position="415"/>
        <end position="507"/>
    </location>
</feature>
<dbReference type="Gene3D" id="1.25.40.20">
    <property type="entry name" value="Ankyrin repeat-containing domain"/>
    <property type="match status" value="1"/>
</dbReference>
<feature type="repeat" description="ANK" evidence="3">
    <location>
        <begin position="670"/>
        <end position="702"/>
    </location>
</feature>
<gene>
    <name evidence="5" type="primary">100634651</name>
</gene>
<feature type="repeat" description="ANK" evidence="3">
    <location>
        <begin position="567"/>
        <end position="599"/>
    </location>
</feature>
<dbReference type="eggNOG" id="KOG0504">
    <property type="taxonomic scope" value="Eukaryota"/>
</dbReference>
<dbReference type="STRING" id="400682.A0A1X7UKN1"/>
<feature type="region of interest" description="Disordered" evidence="4">
    <location>
        <begin position="176"/>
        <end position="197"/>
    </location>
</feature>
<evidence type="ECO:0000256" key="4">
    <source>
        <dbReference type="SAM" id="MobiDB-lite"/>
    </source>
</evidence>
<feature type="repeat" description="ANK" evidence="3">
    <location>
        <begin position="530"/>
        <end position="566"/>
    </location>
</feature>
<evidence type="ECO:0000313" key="6">
    <source>
        <dbReference type="Proteomes" id="UP000007879"/>
    </source>
</evidence>
<dbReference type="InterPro" id="IPR036770">
    <property type="entry name" value="Ankyrin_rpt-contain_sf"/>
</dbReference>
<dbReference type="AlphaFoldDB" id="A0A1X7UKN1"/>
<feature type="compositionally biased region" description="Polar residues" evidence="4">
    <location>
        <begin position="353"/>
        <end position="371"/>
    </location>
</feature>
<dbReference type="EnsemblMetazoa" id="XM_019998103.1">
    <property type="protein sequence ID" value="XP_019853662.1"/>
    <property type="gene ID" value="LOC100634651"/>
</dbReference>
<feature type="region of interest" description="Disordered" evidence="4">
    <location>
        <begin position="316"/>
        <end position="338"/>
    </location>
</feature>
<feature type="repeat" description="ANK" evidence="3">
    <location>
        <begin position="703"/>
        <end position="735"/>
    </location>
</feature>
<evidence type="ECO:0000256" key="2">
    <source>
        <dbReference type="ARBA" id="ARBA00023043"/>
    </source>
</evidence>
<dbReference type="EnsemblMetazoa" id="XM_019998102.1">
    <property type="protein sequence ID" value="XP_019853661.1"/>
    <property type="gene ID" value="LOC100634651"/>
</dbReference>
<feature type="repeat" description="ANK" evidence="3">
    <location>
        <begin position="636"/>
        <end position="668"/>
    </location>
</feature>